<sequence>MPCRRHRASLDQVFDFKRGEKVEDLSSLDAGGNGGPGCRSHPPCGTTACDDRRMEVMDPAATSRNIFKQIQSVTHHLVSTRTIRRHSQQSRIYERRLFLHLLLTGNHRHLRHQRCDERQTSERSLIMFTEGPHFDLQGHDGQIRVWRHRSERLLNCCVMNRPTRPDPVSWFEVVFDRTSQVRHAGTLKCQPYISEVLKPVLPYIQRLLSTLFQHYNARPHVERTV</sequence>
<evidence type="ECO:0000313" key="2">
    <source>
        <dbReference type="Proteomes" id="UP000887159"/>
    </source>
</evidence>
<name>A0A8X6RTM0_TRICX</name>
<accession>A0A8X6RTM0</accession>
<dbReference type="Gene3D" id="3.30.420.10">
    <property type="entry name" value="Ribonuclease H-like superfamily/Ribonuclease H"/>
    <property type="match status" value="1"/>
</dbReference>
<dbReference type="AlphaFoldDB" id="A0A8X6RTM0"/>
<comment type="caution">
    <text evidence="1">The sequence shown here is derived from an EMBL/GenBank/DDBJ whole genome shotgun (WGS) entry which is preliminary data.</text>
</comment>
<dbReference type="EMBL" id="BMAU01021190">
    <property type="protein sequence ID" value="GFX96270.1"/>
    <property type="molecule type" value="Genomic_DNA"/>
</dbReference>
<reference evidence="1" key="1">
    <citation type="submission" date="2020-08" db="EMBL/GenBank/DDBJ databases">
        <title>Multicomponent nature underlies the extraordinary mechanical properties of spider dragline silk.</title>
        <authorList>
            <person name="Kono N."/>
            <person name="Nakamura H."/>
            <person name="Mori M."/>
            <person name="Yoshida Y."/>
            <person name="Ohtoshi R."/>
            <person name="Malay A.D."/>
            <person name="Moran D.A.P."/>
            <person name="Tomita M."/>
            <person name="Numata K."/>
            <person name="Arakawa K."/>
        </authorList>
    </citation>
    <scope>NUCLEOTIDE SEQUENCE</scope>
</reference>
<dbReference type="GO" id="GO:0003676">
    <property type="term" value="F:nucleic acid binding"/>
    <property type="evidence" value="ECO:0007669"/>
    <property type="project" value="InterPro"/>
</dbReference>
<evidence type="ECO:0000313" key="1">
    <source>
        <dbReference type="EMBL" id="GFX96270.1"/>
    </source>
</evidence>
<protein>
    <submittedName>
        <fullName evidence="1">Transposable element Tcb1 transposase</fullName>
    </submittedName>
</protein>
<organism evidence="1 2">
    <name type="scientific">Trichonephila clavipes</name>
    <name type="common">Golden silk orbweaver</name>
    <name type="synonym">Nephila clavipes</name>
    <dbReference type="NCBI Taxonomy" id="2585209"/>
    <lineage>
        <taxon>Eukaryota</taxon>
        <taxon>Metazoa</taxon>
        <taxon>Ecdysozoa</taxon>
        <taxon>Arthropoda</taxon>
        <taxon>Chelicerata</taxon>
        <taxon>Arachnida</taxon>
        <taxon>Araneae</taxon>
        <taxon>Araneomorphae</taxon>
        <taxon>Entelegynae</taxon>
        <taxon>Araneoidea</taxon>
        <taxon>Nephilidae</taxon>
        <taxon>Trichonephila</taxon>
    </lineage>
</organism>
<gene>
    <name evidence="1" type="primary">X975_05293</name>
    <name evidence="1" type="ORF">TNCV_2291581</name>
</gene>
<keyword evidence="2" id="KW-1185">Reference proteome</keyword>
<dbReference type="InterPro" id="IPR036397">
    <property type="entry name" value="RNaseH_sf"/>
</dbReference>
<proteinExistence type="predicted"/>
<dbReference type="Proteomes" id="UP000887159">
    <property type="component" value="Unassembled WGS sequence"/>
</dbReference>